<dbReference type="PANTHER" id="PTHR43329">
    <property type="entry name" value="EPOXIDE HYDROLASE"/>
    <property type="match status" value="1"/>
</dbReference>
<protein>
    <submittedName>
        <fullName evidence="2">Alpha/beta fold hydrolase</fullName>
    </submittedName>
</protein>
<evidence type="ECO:0000259" key="1">
    <source>
        <dbReference type="Pfam" id="PF00561"/>
    </source>
</evidence>
<dbReference type="Gene3D" id="3.40.50.1820">
    <property type="entry name" value="alpha/beta hydrolase"/>
    <property type="match status" value="1"/>
</dbReference>
<gene>
    <name evidence="2" type="ORF">ACFPP7_03365</name>
</gene>
<proteinExistence type="predicted"/>
<feature type="domain" description="AB hydrolase-1" evidence="1">
    <location>
        <begin position="34"/>
        <end position="140"/>
    </location>
</feature>
<dbReference type="EMBL" id="JBHSMX010000008">
    <property type="protein sequence ID" value="MFC5519955.1"/>
    <property type="molecule type" value="Genomic_DNA"/>
</dbReference>
<comment type="caution">
    <text evidence="2">The sequence shown here is derived from an EMBL/GenBank/DDBJ whole genome shotgun (WGS) entry which is preliminary data.</text>
</comment>
<reference evidence="3" key="1">
    <citation type="journal article" date="2019" name="Int. J. Syst. Evol. Microbiol.">
        <title>The Global Catalogue of Microorganisms (GCM) 10K type strain sequencing project: providing services to taxonomists for standard genome sequencing and annotation.</title>
        <authorList>
            <consortium name="The Broad Institute Genomics Platform"/>
            <consortium name="The Broad Institute Genome Sequencing Center for Infectious Disease"/>
            <person name="Wu L."/>
            <person name="Ma J."/>
        </authorList>
    </citation>
    <scope>NUCLEOTIDE SEQUENCE [LARGE SCALE GENOMIC DNA]</scope>
    <source>
        <strain evidence="3">CGMCC 4.7277</strain>
    </source>
</reference>
<dbReference type="InterPro" id="IPR029058">
    <property type="entry name" value="AB_hydrolase_fold"/>
</dbReference>
<name>A0ABW0Q5X3_9BURK</name>
<dbReference type="InterPro" id="IPR000073">
    <property type="entry name" value="AB_hydrolase_1"/>
</dbReference>
<dbReference type="Proteomes" id="UP001596084">
    <property type="component" value="Unassembled WGS sequence"/>
</dbReference>
<evidence type="ECO:0000313" key="2">
    <source>
        <dbReference type="EMBL" id="MFC5519955.1"/>
    </source>
</evidence>
<dbReference type="GO" id="GO:0016787">
    <property type="term" value="F:hydrolase activity"/>
    <property type="evidence" value="ECO:0007669"/>
    <property type="project" value="UniProtKB-KW"/>
</dbReference>
<organism evidence="2 3">
    <name type="scientific">Polaromonas jejuensis</name>
    <dbReference type="NCBI Taxonomy" id="457502"/>
    <lineage>
        <taxon>Bacteria</taxon>
        <taxon>Pseudomonadati</taxon>
        <taxon>Pseudomonadota</taxon>
        <taxon>Betaproteobacteria</taxon>
        <taxon>Burkholderiales</taxon>
        <taxon>Comamonadaceae</taxon>
        <taxon>Polaromonas</taxon>
    </lineage>
</organism>
<accession>A0ABW0Q5X3</accession>
<dbReference type="Pfam" id="PF00561">
    <property type="entry name" value="Abhydrolase_1"/>
    <property type="match status" value="1"/>
</dbReference>
<keyword evidence="2" id="KW-0378">Hydrolase</keyword>
<dbReference type="RefSeq" id="WP_068833778.1">
    <property type="nucleotide sequence ID" value="NZ_JBHSMX010000008.1"/>
</dbReference>
<evidence type="ECO:0000313" key="3">
    <source>
        <dbReference type="Proteomes" id="UP001596084"/>
    </source>
</evidence>
<dbReference type="SUPFAM" id="SSF53474">
    <property type="entry name" value="alpha/beta-Hydrolases"/>
    <property type="match status" value="1"/>
</dbReference>
<sequence>MSWFDGFESRCFELNGATIHARFSRVALGEPLRPALLLLHGFPQSHVMWHRVAQRLAPHYFLVMPDLRGYGDSSKTPGLPDHSNYSKRNMAQDMIGVMDALGVDRFDLCGHDRGGRVAHRLALDHAARVNKLCVIDIVPTLDMYEGRSLSEPYMEFARAYYHWFHLLQPAPLPEIMMGANHPETARAYLHAKLGGWGSDGLGYIEPQALAEYERGFCNAEALHTACEDYRASAGIDLAHDRESRAQGQKIACDMLVLWAERGVVHRLFDPLALWEAQCNGEVSGQSMAAGHFIPEEQPEATARLLQHFFN</sequence>
<keyword evidence="3" id="KW-1185">Reference proteome</keyword>